<dbReference type="OrthoDB" id="49207at2759"/>
<protein>
    <recommendedName>
        <fullName evidence="5">Calcineurin-like phosphoesterase domain-containing protein</fullName>
    </recommendedName>
</protein>
<feature type="transmembrane region" description="Helical" evidence="2">
    <location>
        <begin position="28"/>
        <end position="48"/>
    </location>
</feature>
<sequence>MVEISSPSSFKTLKTPRSRSDAPEKKPLWLLVIYALFFLVCLNAIWTYKDRKRLVWLELQEREQNDNIEIQYSAGAEQHVVSSNYGSSMYGGSIRAAESHKKKKKKKSARKTTLENILPRPRDGSKDYIIRKPGNNSSDFKAFSFYVMTDTPYTKLEEKRLRSQMSELRDYIHDNPKRNLTLGIHLGNTQKVSNSLCAESAYKNHAYLISKGPSPTFVTPGKSDWFDCPRREEAFDFFVKYMGPDFISEWHREQFENFEIQRSEENPELFTFYIEGILFIGLHMIDSPGNQESSATRNKRVKASMEWFANTIETNMERREIRGVIIMGHAGRSESNQQSFTHMAKYFVGIGTRENIPVMYLHGNGAKWEVDRSFSQEASWSQFYDVQVDQGGLTEPCIIDVAPQRLGKVTKLEKNENNNDMETIIANGLFRLDQQKGRYLDPEEVAK</sequence>
<keyword evidence="2" id="KW-0812">Transmembrane</keyword>
<evidence type="ECO:0000256" key="1">
    <source>
        <dbReference type="SAM" id="MobiDB-lite"/>
    </source>
</evidence>
<dbReference type="Proteomes" id="UP000291116">
    <property type="component" value="Unassembled WGS sequence"/>
</dbReference>
<keyword evidence="2" id="KW-1133">Transmembrane helix</keyword>
<evidence type="ECO:0000313" key="4">
    <source>
        <dbReference type="Proteomes" id="UP000291116"/>
    </source>
</evidence>
<keyword evidence="4" id="KW-1185">Reference proteome</keyword>
<feature type="region of interest" description="Disordered" evidence="1">
    <location>
        <begin position="1"/>
        <end position="22"/>
    </location>
</feature>
<proteinExistence type="predicted"/>
<keyword evidence="2" id="KW-0472">Membrane</keyword>
<evidence type="ECO:0000313" key="3">
    <source>
        <dbReference type="EMBL" id="VEU41382.1"/>
    </source>
</evidence>
<reference evidence="3 4" key="1">
    <citation type="submission" date="2019-01" db="EMBL/GenBank/DDBJ databases">
        <authorList>
            <person name="Ferrante I. M."/>
        </authorList>
    </citation>
    <scope>NUCLEOTIDE SEQUENCE [LARGE SCALE GENOMIC DNA]</scope>
    <source>
        <strain evidence="3 4">B856</strain>
    </source>
</reference>
<name>A0A448ZH75_9STRA</name>
<gene>
    <name evidence="3" type="ORF">PSNMU_V1.4_AUG-EV-PASAV3_0083040</name>
</gene>
<dbReference type="EMBL" id="CAACVS010000346">
    <property type="protein sequence ID" value="VEU41382.1"/>
    <property type="molecule type" value="Genomic_DNA"/>
</dbReference>
<evidence type="ECO:0008006" key="5">
    <source>
        <dbReference type="Google" id="ProtNLM"/>
    </source>
</evidence>
<organism evidence="3 4">
    <name type="scientific">Pseudo-nitzschia multistriata</name>
    <dbReference type="NCBI Taxonomy" id="183589"/>
    <lineage>
        <taxon>Eukaryota</taxon>
        <taxon>Sar</taxon>
        <taxon>Stramenopiles</taxon>
        <taxon>Ochrophyta</taxon>
        <taxon>Bacillariophyta</taxon>
        <taxon>Bacillariophyceae</taxon>
        <taxon>Bacillariophycidae</taxon>
        <taxon>Bacillariales</taxon>
        <taxon>Bacillariaceae</taxon>
        <taxon>Pseudo-nitzschia</taxon>
    </lineage>
</organism>
<evidence type="ECO:0000256" key="2">
    <source>
        <dbReference type="SAM" id="Phobius"/>
    </source>
</evidence>
<feature type="compositionally biased region" description="Polar residues" evidence="1">
    <location>
        <begin position="1"/>
        <end position="12"/>
    </location>
</feature>
<dbReference type="AlphaFoldDB" id="A0A448ZH75"/>
<accession>A0A448ZH75</accession>